<protein>
    <submittedName>
        <fullName evidence="1">Uncharacterized protein</fullName>
    </submittedName>
</protein>
<proteinExistence type="predicted"/>
<accession>E6XAS8</accession>
<dbReference type="EMBL" id="CP002453">
    <property type="protein sequence ID" value="ADV51040.1"/>
    <property type="molecule type" value="Genomic_DNA"/>
</dbReference>
<name>E6XAS8_CELAD</name>
<keyword evidence="2" id="KW-1185">Reference proteome</keyword>
<sequence>MKPLFTYLEKGRNTILNLGYGLIELKSRSKNYLIKRASLFFHKNSNNQGVVSSSALEDNKLSS</sequence>
<reference evidence="1 2" key="1">
    <citation type="journal article" date="2010" name="Stand. Genomic Sci.">
        <title>Complete genome sequence of Cellulophaga algicola type strain (IC166).</title>
        <authorList>
            <person name="Abt B."/>
            <person name="Lu M."/>
            <person name="Misra M."/>
            <person name="Han C."/>
            <person name="Nolan M."/>
            <person name="Lucas S."/>
            <person name="Hammon N."/>
            <person name="Deshpande S."/>
            <person name="Cheng J.F."/>
            <person name="Tapia R."/>
            <person name="Goodwin L."/>
            <person name="Pitluck S."/>
            <person name="Liolios K."/>
            <person name="Pagani I."/>
            <person name="Ivanova N."/>
            <person name="Mavromatis K."/>
            <person name="Ovchinikova G."/>
            <person name="Pati A."/>
            <person name="Chen A."/>
            <person name="Palaniappan K."/>
            <person name="Land M."/>
            <person name="Hauser L."/>
            <person name="Chang Y.J."/>
            <person name="Jeffries C.D."/>
            <person name="Detter J.C."/>
            <person name="Brambilla E."/>
            <person name="Rohde M."/>
            <person name="Tindall B.J."/>
            <person name="Goker M."/>
            <person name="Woyke T."/>
            <person name="Bristow J."/>
            <person name="Eisen J.A."/>
            <person name="Markowitz V."/>
            <person name="Hugenholtz P."/>
            <person name="Kyrpides N.C."/>
            <person name="Klenk H.P."/>
            <person name="Lapidus A."/>
        </authorList>
    </citation>
    <scope>NUCLEOTIDE SEQUENCE [LARGE SCALE GENOMIC DNA]</scope>
    <source>
        <strain evidence="2">DSM 14237 / IC166 / ACAM 630</strain>
    </source>
</reference>
<evidence type="ECO:0000313" key="2">
    <source>
        <dbReference type="Proteomes" id="UP000008634"/>
    </source>
</evidence>
<dbReference type="Proteomes" id="UP000008634">
    <property type="component" value="Chromosome"/>
</dbReference>
<evidence type="ECO:0000313" key="1">
    <source>
        <dbReference type="EMBL" id="ADV51040.1"/>
    </source>
</evidence>
<gene>
    <name evidence="1" type="ordered locus">Celal_3791</name>
</gene>
<dbReference type="AlphaFoldDB" id="E6XAS8"/>
<dbReference type="KEGG" id="cao:Celal_3791"/>
<dbReference type="HOGENOM" id="CLU_2877556_0_0_10"/>
<dbReference type="STRING" id="688270.Celal_3791"/>
<organism evidence="1 2">
    <name type="scientific">Cellulophaga algicola (strain DSM 14237 / IC166 / ACAM 630)</name>
    <dbReference type="NCBI Taxonomy" id="688270"/>
    <lineage>
        <taxon>Bacteria</taxon>
        <taxon>Pseudomonadati</taxon>
        <taxon>Bacteroidota</taxon>
        <taxon>Flavobacteriia</taxon>
        <taxon>Flavobacteriales</taxon>
        <taxon>Flavobacteriaceae</taxon>
        <taxon>Cellulophaga</taxon>
    </lineage>
</organism>